<evidence type="ECO:0000313" key="7">
    <source>
        <dbReference type="Proteomes" id="UP000051697"/>
    </source>
</evidence>
<proteinExistence type="inferred from homology"/>
<dbReference type="RefSeq" id="WP_057890404.1">
    <property type="nucleotide sequence ID" value="NZ_AZFE01000032.1"/>
</dbReference>
<dbReference type="GO" id="GO:0003700">
    <property type="term" value="F:DNA-binding transcription factor activity"/>
    <property type="evidence" value="ECO:0007669"/>
    <property type="project" value="InterPro"/>
</dbReference>
<dbReference type="InterPro" id="IPR000847">
    <property type="entry name" value="LysR_HTH_N"/>
</dbReference>
<dbReference type="PRINTS" id="PR00039">
    <property type="entry name" value="HTHLYSR"/>
</dbReference>
<evidence type="ECO:0000256" key="1">
    <source>
        <dbReference type="ARBA" id="ARBA00009437"/>
    </source>
</evidence>
<dbReference type="EMBL" id="AZFE01000032">
    <property type="protein sequence ID" value="KRL54678.1"/>
    <property type="molecule type" value="Genomic_DNA"/>
</dbReference>
<dbReference type="GO" id="GO:0005829">
    <property type="term" value="C:cytosol"/>
    <property type="evidence" value="ECO:0007669"/>
    <property type="project" value="TreeGrafter"/>
</dbReference>
<comment type="similarity">
    <text evidence="1">Belongs to the LysR transcriptional regulatory family.</text>
</comment>
<keyword evidence="2" id="KW-0805">Transcription regulation</keyword>
<dbReference type="SUPFAM" id="SSF46785">
    <property type="entry name" value="Winged helix' DNA-binding domain"/>
    <property type="match status" value="1"/>
</dbReference>
<organism evidence="6 7">
    <name type="scientific">Paucilactobacillus oligofermentans DSM 15707 = LMG 22743</name>
    <dbReference type="NCBI Taxonomy" id="1423778"/>
    <lineage>
        <taxon>Bacteria</taxon>
        <taxon>Bacillati</taxon>
        <taxon>Bacillota</taxon>
        <taxon>Bacilli</taxon>
        <taxon>Lactobacillales</taxon>
        <taxon>Lactobacillaceae</taxon>
        <taxon>Paucilactobacillus</taxon>
    </lineage>
</organism>
<accession>A0A0R1RCZ0</accession>
<evidence type="ECO:0000256" key="2">
    <source>
        <dbReference type="ARBA" id="ARBA00023015"/>
    </source>
</evidence>
<keyword evidence="7" id="KW-1185">Reference proteome</keyword>
<dbReference type="AlphaFoldDB" id="A0A0R1RCZ0"/>
<evidence type="ECO:0000259" key="5">
    <source>
        <dbReference type="PROSITE" id="PS50931"/>
    </source>
</evidence>
<dbReference type="InterPro" id="IPR036388">
    <property type="entry name" value="WH-like_DNA-bd_sf"/>
</dbReference>
<dbReference type="Pfam" id="PF00126">
    <property type="entry name" value="HTH_1"/>
    <property type="match status" value="1"/>
</dbReference>
<evidence type="ECO:0000256" key="3">
    <source>
        <dbReference type="ARBA" id="ARBA00023125"/>
    </source>
</evidence>
<comment type="caution">
    <text evidence="6">The sequence shown here is derived from an EMBL/GenBank/DDBJ whole genome shotgun (WGS) entry which is preliminary data.</text>
</comment>
<dbReference type="GO" id="GO:0003677">
    <property type="term" value="F:DNA binding"/>
    <property type="evidence" value="ECO:0007669"/>
    <property type="project" value="UniProtKB-KW"/>
</dbReference>
<dbReference type="CDD" id="cd05466">
    <property type="entry name" value="PBP2_LTTR_substrate"/>
    <property type="match status" value="1"/>
</dbReference>
<keyword evidence="4" id="KW-0804">Transcription</keyword>
<dbReference type="PROSITE" id="PS50931">
    <property type="entry name" value="HTH_LYSR"/>
    <property type="match status" value="1"/>
</dbReference>
<name>A0A0R1RCZ0_9LACO</name>
<dbReference type="PATRIC" id="fig|1423778.4.peg.1512"/>
<evidence type="ECO:0000313" key="6">
    <source>
        <dbReference type="EMBL" id="KRL54678.1"/>
    </source>
</evidence>
<feature type="domain" description="HTH lysR-type" evidence="5">
    <location>
        <begin position="1"/>
        <end position="58"/>
    </location>
</feature>
<dbReference type="PANTHER" id="PTHR30419:SF8">
    <property type="entry name" value="NITROGEN ASSIMILATION TRANSCRIPTIONAL ACTIVATOR-RELATED"/>
    <property type="match status" value="1"/>
</dbReference>
<dbReference type="InterPro" id="IPR005119">
    <property type="entry name" value="LysR_subst-bd"/>
</dbReference>
<dbReference type="InterPro" id="IPR050950">
    <property type="entry name" value="HTH-type_LysR_regulators"/>
</dbReference>
<gene>
    <name evidence="6" type="ORF">FC70_GL001476</name>
</gene>
<dbReference type="Proteomes" id="UP000051697">
    <property type="component" value="Unassembled WGS sequence"/>
</dbReference>
<dbReference type="STRING" id="1423778.FC70_GL001476"/>
<reference evidence="6 7" key="1">
    <citation type="journal article" date="2015" name="Genome Announc.">
        <title>Expanding the biotechnology potential of lactobacilli through comparative genomics of 213 strains and associated genera.</title>
        <authorList>
            <person name="Sun Z."/>
            <person name="Harris H.M."/>
            <person name="McCann A."/>
            <person name="Guo C."/>
            <person name="Argimon S."/>
            <person name="Zhang W."/>
            <person name="Yang X."/>
            <person name="Jeffery I.B."/>
            <person name="Cooney J.C."/>
            <person name="Kagawa T.F."/>
            <person name="Liu W."/>
            <person name="Song Y."/>
            <person name="Salvetti E."/>
            <person name="Wrobel A."/>
            <person name="Rasinkangas P."/>
            <person name="Parkhill J."/>
            <person name="Rea M.C."/>
            <person name="O'Sullivan O."/>
            <person name="Ritari J."/>
            <person name="Douillard F.P."/>
            <person name="Paul Ross R."/>
            <person name="Yang R."/>
            <person name="Briner A.E."/>
            <person name="Felis G.E."/>
            <person name="de Vos W.M."/>
            <person name="Barrangou R."/>
            <person name="Klaenhammer T.R."/>
            <person name="Caufield P.W."/>
            <person name="Cui Y."/>
            <person name="Zhang H."/>
            <person name="O'Toole P.W."/>
        </authorList>
    </citation>
    <scope>NUCLEOTIDE SEQUENCE [LARGE SCALE GENOMIC DNA]</scope>
    <source>
        <strain evidence="6 7">DSM 15707</strain>
    </source>
</reference>
<keyword evidence="3" id="KW-0238">DNA-binding</keyword>
<sequence>MEIRVLRYFWTIAEANSVSKAAEQLHITQPTLSRQLKELEIELGTELFTREKNRLKLTEAGLFLKSRAEEILSLTQRTAQEFEDRKKDLFSGNIAVGCVEADNSDTLSMMLENFVADYPEVTFNIFTATGDDILDHLDKGLIDLAILLEPVDTEKYNKIVLPRTERWGLLVSKTSFLAEEDVITPKNILGAPLIVSGRPAIRELLDTWVGEQSSQVKVVGNMNLLFNIISLVERQVGSALTIEGATTGRIGAKTKFIPFKPEVKTNCVMVWRKDRVITPAANEFLKQSKHAFKAW</sequence>
<dbReference type="FunFam" id="1.10.10.10:FF:000001">
    <property type="entry name" value="LysR family transcriptional regulator"/>
    <property type="match status" value="1"/>
</dbReference>
<evidence type="ECO:0000256" key="4">
    <source>
        <dbReference type="ARBA" id="ARBA00023163"/>
    </source>
</evidence>
<protein>
    <submittedName>
        <fullName evidence="6">LysR family transcriptional regulator</fullName>
    </submittedName>
</protein>
<dbReference type="PANTHER" id="PTHR30419">
    <property type="entry name" value="HTH-TYPE TRANSCRIPTIONAL REGULATOR YBHD"/>
    <property type="match status" value="1"/>
</dbReference>
<dbReference type="SUPFAM" id="SSF53850">
    <property type="entry name" value="Periplasmic binding protein-like II"/>
    <property type="match status" value="1"/>
</dbReference>
<dbReference type="KEGG" id="lol:LACOL_1104"/>
<dbReference type="Pfam" id="PF03466">
    <property type="entry name" value="LysR_substrate"/>
    <property type="match status" value="1"/>
</dbReference>
<dbReference type="Gene3D" id="1.10.10.10">
    <property type="entry name" value="Winged helix-like DNA-binding domain superfamily/Winged helix DNA-binding domain"/>
    <property type="match status" value="1"/>
</dbReference>
<dbReference type="OrthoDB" id="9803735at2"/>
<dbReference type="InterPro" id="IPR036390">
    <property type="entry name" value="WH_DNA-bd_sf"/>
</dbReference>
<dbReference type="Gene3D" id="3.40.190.290">
    <property type="match status" value="1"/>
</dbReference>